<evidence type="ECO:0000256" key="7">
    <source>
        <dbReference type="ARBA" id="ARBA00022679"/>
    </source>
</evidence>
<evidence type="ECO:0000256" key="15">
    <source>
        <dbReference type="ARBA" id="ARBA00031306"/>
    </source>
</evidence>
<keyword evidence="14 21" id="KW-0449">Lipoprotein</keyword>
<keyword evidence="6 18" id="KW-0285">Flavoprotein</keyword>
<keyword evidence="13" id="KW-0564">Palmitate</keyword>
<keyword evidence="4" id="KW-1003">Cell membrane</keyword>
<evidence type="ECO:0000256" key="16">
    <source>
        <dbReference type="ARBA" id="ARBA00048540"/>
    </source>
</evidence>
<dbReference type="Gene3D" id="3.10.520.10">
    <property type="entry name" value="ApbE-like domains"/>
    <property type="match status" value="1"/>
</dbReference>
<proteinExistence type="inferred from homology"/>
<dbReference type="GO" id="GO:0046872">
    <property type="term" value="F:metal ion binding"/>
    <property type="evidence" value="ECO:0007669"/>
    <property type="project" value="UniProtKB-UniRule"/>
</dbReference>
<accession>A0A5C5VPT2</accession>
<keyword evidence="7 18" id="KW-0808">Transferase</keyword>
<feature type="binding site" evidence="19">
    <location>
        <position position="320"/>
    </location>
    <ligand>
        <name>Mg(2+)</name>
        <dbReference type="ChEBI" id="CHEBI:18420"/>
    </ligand>
</feature>
<dbReference type="PANTHER" id="PTHR30040:SF2">
    <property type="entry name" value="FAD:PROTEIN FMN TRANSFERASE"/>
    <property type="match status" value="1"/>
</dbReference>
<evidence type="ECO:0000256" key="10">
    <source>
        <dbReference type="ARBA" id="ARBA00022827"/>
    </source>
</evidence>
<evidence type="ECO:0000256" key="6">
    <source>
        <dbReference type="ARBA" id="ARBA00022630"/>
    </source>
</evidence>
<evidence type="ECO:0000256" key="4">
    <source>
        <dbReference type="ARBA" id="ARBA00022475"/>
    </source>
</evidence>
<dbReference type="FunFam" id="3.10.520.10:FF:000001">
    <property type="entry name" value="FAD:protein FMN transferase"/>
    <property type="match status" value="1"/>
</dbReference>
<evidence type="ECO:0000313" key="21">
    <source>
        <dbReference type="EMBL" id="TWT40157.1"/>
    </source>
</evidence>
<keyword evidence="20" id="KW-1133">Transmembrane helix</keyword>
<dbReference type="PIRSF" id="PIRSF006268">
    <property type="entry name" value="ApbE"/>
    <property type="match status" value="1"/>
</dbReference>
<dbReference type="Pfam" id="PF02424">
    <property type="entry name" value="ApbE"/>
    <property type="match status" value="1"/>
</dbReference>
<keyword evidence="22" id="KW-1185">Reference proteome</keyword>
<feature type="binding site" evidence="19">
    <location>
        <position position="198"/>
    </location>
    <ligand>
        <name>Mg(2+)</name>
        <dbReference type="ChEBI" id="CHEBI:18420"/>
    </ligand>
</feature>
<keyword evidence="12 20" id="KW-0472">Membrane</keyword>
<evidence type="ECO:0000256" key="9">
    <source>
        <dbReference type="ARBA" id="ARBA00022729"/>
    </source>
</evidence>
<feature type="binding site" evidence="19">
    <location>
        <position position="316"/>
    </location>
    <ligand>
        <name>Mg(2+)</name>
        <dbReference type="ChEBI" id="CHEBI:18420"/>
    </ligand>
</feature>
<keyword evidence="9" id="KW-0732">Signal</keyword>
<evidence type="ECO:0000256" key="17">
    <source>
        <dbReference type="ARBA" id="ARBA00060485"/>
    </source>
</evidence>
<evidence type="ECO:0000256" key="3">
    <source>
        <dbReference type="ARBA" id="ARBA00016337"/>
    </source>
</evidence>
<dbReference type="PANTHER" id="PTHR30040">
    <property type="entry name" value="THIAMINE BIOSYNTHESIS LIPOPROTEIN APBE"/>
    <property type="match status" value="1"/>
</dbReference>
<organism evidence="21 22">
    <name type="scientific">Botrimarina hoheduenensis</name>
    <dbReference type="NCBI Taxonomy" id="2528000"/>
    <lineage>
        <taxon>Bacteria</taxon>
        <taxon>Pseudomonadati</taxon>
        <taxon>Planctomycetota</taxon>
        <taxon>Planctomycetia</taxon>
        <taxon>Pirellulales</taxon>
        <taxon>Lacipirellulaceae</taxon>
        <taxon>Botrimarina</taxon>
    </lineage>
</organism>
<keyword evidence="20" id="KW-0812">Transmembrane</keyword>
<evidence type="ECO:0000256" key="11">
    <source>
        <dbReference type="ARBA" id="ARBA00022842"/>
    </source>
</evidence>
<evidence type="ECO:0000256" key="13">
    <source>
        <dbReference type="ARBA" id="ARBA00023139"/>
    </source>
</evidence>
<comment type="caution">
    <text evidence="21">The sequence shown here is derived from an EMBL/GenBank/DDBJ whole genome shotgun (WGS) entry which is preliminary data.</text>
</comment>
<name>A0A5C5VPT2_9BACT</name>
<sequence length="369" mass="39364">MSDPTDQAPPLRSVAGARGWLFAIGLLIFGLAMLAPFLISGASGSPRLVRVSGPTMGTAYAVTVVATPNGPSANGLDQRIAKRLALVNQQMSTYDPESELSRFNASGSIEWQAVSDETAAIVGYALELAEQSGGAFDPTIGPLVNLWGFGPDASRFKPPAEDAIVAARTRVGYGRVHIRTDPPALRKEVPEIYLDLSAVAKGYGVDAIAELLEAEGFKNYLVEIGGEVRARGAKPTAPWRVGIEKADAPLPGVEGTRLQRVVELKDRALATSGDYRNFFEHEGIRYSHTIDPTTGQPVHHDLATVTVLATTCREADALATTLLVLGPTAGYDWATERDLAALLIRRTPAGELIERATPTWKSEVLAEAP</sequence>
<evidence type="ECO:0000256" key="2">
    <source>
        <dbReference type="ARBA" id="ARBA00011955"/>
    </source>
</evidence>
<reference evidence="21 22" key="1">
    <citation type="submission" date="2019-02" db="EMBL/GenBank/DDBJ databases">
        <title>Deep-cultivation of Planctomycetes and their phenomic and genomic characterization uncovers novel biology.</title>
        <authorList>
            <person name="Wiegand S."/>
            <person name="Jogler M."/>
            <person name="Boedeker C."/>
            <person name="Pinto D."/>
            <person name="Vollmers J."/>
            <person name="Rivas-Marin E."/>
            <person name="Kohn T."/>
            <person name="Peeters S.H."/>
            <person name="Heuer A."/>
            <person name="Rast P."/>
            <person name="Oberbeckmann S."/>
            <person name="Bunk B."/>
            <person name="Jeske O."/>
            <person name="Meyerdierks A."/>
            <person name="Storesund J.E."/>
            <person name="Kallscheuer N."/>
            <person name="Luecker S."/>
            <person name="Lage O.M."/>
            <person name="Pohl T."/>
            <person name="Merkel B.J."/>
            <person name="Hornburger P."/>
            <person name="Mueller R.-W."/>
            <person name="Bruemmer F."/>
            <person name="Labrenz M."/>
            <person name="Spormann A.M."/>
            <person name="Op Den Camp H."/>
            <person name="Overmann J."/>
            <person name="Amann R."/>
            <person name="Jetten M.S.M."/>
            <person name="Mascher T."/>
            <person name="Medema M.H."/>
            <person name="Devos D.P."/>
            <person name="Kaster A.-K."/>
            <person name="Ovreas L."/>
            <person name="Rohde M."/>
            <person name="Galperin M.Y."/>
            <person name="Jogler C."/>
        </authorList>
    </citation>
    <scope>NUCLEOTIDE SEQUENCE [LARGE SCALE GENOMIC DNA]</scope>
    <source>
        <strain evidence="21 22">Pla111</strain>
    </source>
</reference>
<dbReference type="GO" id="GO:0016740">
    <property type="term" value="F:transferase activity"/>
    <property type="evidence" value="ECO:0007669"/>
    <property type="project" value="UniProtKB-UniRule"/>
</dbReference>
<protein>
    <recommendedName>
        <fullName evidence="3 18">FAD:protein FMN transferase</fullName>
        <ecNumber evidence="2 18">2.7.1.180</ecNumber>
    </recommendedName>
    <alternativeName>
        <fullName evidence="15 18">Flavin transferase</fullName>
    </alternativeName>
</protein>
<comment type="catalytic activity">
    <reaction evidence="16 18">
        <text>L-threonyl-[protein] + FAD = FMN-L-threonyl-[protein] + AMP + H(+)</text>
        <dbReference type="Rhea" id="RHEA:36847"/>
        <dbReference type="Rhea" id="RHEA-COMP:11060"/>
        <dbReference type="Rhea" id="RHEA-COMP:11061"/>
        <dbReference type="ChEBI" id="CHEBI:15378"/>
        <dbReference type="ChEBI" id="CHEBI:30013"/>
        <dbReference type="ChEBI" id="CHEBI:57692"/>
        <dbReference type="ChEBI" id="CHEBI:74257"/>
        <dbReference type="ChEBI" id="CHEBI:456215"/>
        <dbReference type="EC" id="2.7.1.180"/>
    </reaction>
</comment>
<feature type="transmembrane region" description="Helical" evidence="20">
    <location>
        <begin position="20"/>
        <end position="40"/>
    </location>
</feature>
<comment type="cofactor">
    <cofactor evidence="19">
        <name>Mg(2+)</name>
        <dbReference type="ChEBI" id="CHEBI:18420"/>
    </cofactor>
    <cofactor evidence="19">
        <name>Mn(2+)</name>
        <dbReference type="ChEBI" id="CHEBI:29035"/>
    </cofactor>
    <text evidence="19">Magnesium. Can also use manganese.</text>
</comment>
<evidence type="ECO:0000313" key="22">
    <source>
        <dbReference type="Proteomes" id="UP000318995"/>
    </source>
</evidence>
<gene>
    <name evidence="21" type="primary">apbE_2</name>
    <name evidence="21" type="ORF">Pla111_34210</name>
</gene>
<dbReference type="AlphaFoldDB" id="A0A5C5VPT2"/>
<dbReference type="InterPro" id="IPR024932">
    <property type="entry name" value="ApbE"/>
</dbReference>
<dbReference type="SUPFAM" id="SSF143631">
    <property type="entry name" value="ApbE-like"/>
    <property type="match status" value="1"/>
</dbReference>
<dbReference type="EC" id="2.7.1.180" evidence="2 18"/>
<evidence type="ECO:0000256" key="18">
    <source>
        <dbReference type="PIRNR" id="PIRNR006268"/>
    </source>
</evidence>
<keyword evidence="5" id="KW-0997">Cell inner membrane</keyword>
<evidence type="ECO:0000256" key="1">
    <source>
        <dbReference type="ARBA" id="ARBA00008282"/>
    </source>
</evidence>
<evidence type="ECO:0000256" key="8">
    <source>
        <dbReference type="ARBA" id="ARBA00022723"/>
    </source>
</evidence>
<comment type="subcellular location">
    <subcellularLocation>
        <location evidence="17">Cell inner membrane</location>
        <topology evidence="17">Lipid-anchor</topology>
        <orientation evidence="17">Periplasmic side</orientation>
    </subcellularLocation>
</comment>
<keyword evidence="8 18" id="KW-0479">Metal-binding</keyword>
<dbReference type="InterPro" id="IPR003374">
    <property type="entry name" value="ApbE-like_sf"/>
</dbReference>
<evidence type="ECO:0000256" key="14">
    <source>
        <dbReference type="ARBA" id="ARBA00023288"/>
    </source>
</evidence>
<dbReference type="RefSeq" id="WP_231931126.1">
    <property type="nucleotide sequence ID" value="NZ_SJPH01000013.1"/>
</dbReference>
<keyword evidence="10 18" id="KW-0274">FAD</keyword>
<dbReference type="GO" id="GO:0005886">
    <property type="term" value="C:plasma membrane"/>
    <property type="evidence" value="ECO:0007669"/>
    <property type="project" value="UniProtKB-SubCell"/>
</dbReference>
<evidence type="ECO:0000256" key="12">
    <source>
        <dbReference type="ARBA" id="ARBA00023136"/>
    </source>
</evidence>
<evidence type="ECO:0000256" key="20">
    <source>
        <dbReference type="SAM" id="Phobius"/>
    </source>
</evidence>
<comment type="similarity">
    <text evidence="1 18">Belongs to the ApbE family.</text>
</comment>
<dbReference type="Proteomes" id="UP000318995">
    <property type="component" value="Unassembled WGS sequence"/>
</dbReference>
<evidence type="ECO:0000256" key="5">
    <source>
        <dbReference type="ARBA" id="ARBA00022519"/>
    </source>
</evidence>
<keyword evidence="11 18" id="KW-0460">Magnesium</keyword>
<dbReference type="EMBL" id="SJPH01000013">
    <property type="protein sequence ID" value="TWT40157.1"/>
    <property type="molecule type" value="Genomic_DNA"/>
</dbReference>
<evidence type="ECO:0000256" key="19">
    <source>
        <dbReference type="PIRSR" id="PIRSR006268-2"/>
    </source>
</evidence>